<dbReference type="EMBL" id="PCDP01000035">
    <property type="protein sequence ID" value="PZM13709.1"/>
    <property type="molecule type" value="Genomic_DNA"/>
</dbReference>
<dbReference type="InterPro" id="IPR000780">
    <property type="entry name" value="CheR_MeTrfase"/>
</dbReference>
<evidence type="ECO:0000313" key="2">
    <source>
        <dbReference type="EMBL" id="PZM13709.1"/>
    </source>
</evidence>
<protein>
    <submittedName>
        <fullName evidence="2">Chemotaxis protein CheR</fullName>
    </submittedName>
</protein>
<dbReference type="SUPFAM" id="SSF53335">
    <property type="entry name" value="S-adenosyl-L-methionine-dependent methyltransferases"/>
    <property type="match status" value="1"/>
</dbReference>
<gene>
    <name evidence="2" type="ORF">CPY51_12540</name>
</gene>
<dbReference type="Gene3D" id="3.40.50.150">
    <property type="entry name" value="Vaccinia Virus protein VP39"/>
    <property type="match status" value="1"/>
</dbReference>
<dbReference type="PROSITE" id="PS50123">
    <property type="entry name" value="CHER"/>
    <property type="match status" value="1"/>
</dbReference>
<evidence type="ECO:0000259" key="1">
    <source>
        <dbReference type="PROSITE" id="PS50123"/>
    </source>
</evidence>
<accession>A0A2W4CLL3</accession>
<comment type="caution">
    <text evidence="2">The sequence shown here is derived from an EMBL/GenBank/DDBJ whole genome shotgun (WGS) entry which is preliminary data.</text>
</comment>
<dbReference type="RefSeq" id="WP_111160559.1">
    <property type="nucleotide sequence ID" value="NZ_PCDP01000035.1"/>
</dbReference>
<dbReference type="CDD" id="cd02440">
    <property type="entry name" value="AdoMet_MTases"/>
    <property type="match status" value="1"/>
</dbReference>
<dbReference type="GO" id="GO:0008757">
    <property type="term" value="F:S-adenosylmethionine-dependent methyltransferase activity"/>
    <property type="evidence" value="ECO:0007669"/>
    <property type="project" value="InterPro"/>
</dbReference>
<sequence length="302" mass="33866">MPSNVTNVIRQTPRKLCRAVWDTMPNPVMQTVPMRHTGRFIYRRFTRNVVRLQSHYTHFMRNPPLLEVLAGLLTNYDQGSTLRLASIGCSTGAELYSALYVLRQARPDLKILAQGADISTAVVEVARRGIYRPNAPSAEGGLYLAGRAEVSSQDIDALGGILEILPDGTLSVHQRLRENVTWLTADATARSLVDIVGQQDIVLANNFIGPMEDPLAEACLRNIMKLVKPGGILVVEGIDIDLKTRILKASNFDPVLDRQEDIWTADPSKGGWPWVRWSHEPVDHNEATWRFRYSVVFRRARS</sequence>
<dbReference type="PRINTS" id="PR00996">
    <property type="entry name" value="CHERMTFRASE"/>
</dbReference>
<dbReference type="OrthoDB" id="8334006at2"/>
<dbReference type="InterPro" id="IPR029063">
    <property type="entry name" value="SAM-dependent_MTases_sf"/>
</dbReference>
<reference evidence="2 3" key="1">
    <citation type="journal article" date="2018" name="Sci. Rep.">
        <title>Rhizobium tumorigenes sp. nov., a novel plant tumorigenic bacterium isolated from cane gall tumors on thornless blackberry.</title>
        <authorList>
            <person name="Kuzmanovi N."/>
            <person name="Smalla K."/>
            <person name="Gronow S."/>
            <person name="PuBawska J."/>
        </authorList>
    </citation>
    <scope>NUCLEOTIDE SEQUENCE [LARGE SCALE GENOMIC DNA]</scope>
    <source>
        <strain evidence="2 3">CCBAU 85046</strain>
    </source>
</reference>
<evidence type="ECO:0000313" key="3">
    <source>
        <dbReference type="Proteomes" id="UP000248925"/>
    </source>
</evidence>
<organism evidence="2 3">
    <name type="scientific">Rhizobium tubonense</name>
    <dbReference type="NCBI Taxonomy" id="484088"/>
    <lineage>
        <taxon>Bacteria</taxon>
        <taxon>Pseudomonadati</taxon>
        <taxon>Pseudomonadota</taxon>
        <taxon>Alphaproteobacteria</taxon>
        <taxon>Hyphomicrobiales</taxon>
        <taxon>Rhizobiaceae</taxon>
        <taxon>Rhizobium/Agrobacterium group</taxon>
        <taxon>Rhizobium</taxon>
    </lineage>
</organism>
<name>A0A2W4CLL3_9HYPH</name>
<keyword evidence="3" id="KW-1185">Reference proteome</keyword>
<dbReference type="InterPro" id="IPR022642">
    <property type="entry name" value="CheR_C"/>
</dbReference>
<dbReference type="Proteomes" id="UP000248925">
    <property type="component" value="Unassembled WGS sequence"/>
</dbReference>
<dbReference type="Pfam" id="PF01739">
    <property type="entry name" value="CheR"/>
    <property type="match status" value="1"/>
</dbReference>
<proteinExistence type="predicted"/>
<feature type="domain" description="CheR-type methyltransferase" evidence="1">
    <location>
        <begin position="52"/>
        <end position="235"/>
    </location>
</feature>
<dbReference type="AlphaFoldDB" id="A0A2W4CLL3"/>